<evidence type="ECO:0000256" key="4">
    <source>
        <dbReference type="ARBA" id="ARBA00022475"/>
    </source>
</evidence>
<keyword evidence="6 8" id="KW-1133">Transmembrane helix</keyword>
<feature type="transmembrane region" description="Helical" evidence="8">
    <location>
        <begin position="298"/>
        <end position="318"/>
    </location>
</feature>
<feature type="transmembrane region" description="Helical" evidence="8">
    <location>
        <begin position="232"/>
        <end position="260"/>
    </location>
</feature>
<evidence type="ECO:0000256" key="5">
    <source>
        <dbReference type="ARBA" id="ARBA00022692"/>
    </source>
</evidence>
<name>A0ABQ6DZI4_9GAMM</name>
<feature type="transmembrane region" description="Helical" evidence="8">
    <location>
        <begin position="272"/>
        <end position="292"/>
    </location>
</feature>
<dbReference type="PANTHER" id="PTHR30472">
    <property type="entry name" value="FERRIC ENTEROBACTIN TRANSPORT SYSTEM PERMEASE PROTEIN"/>
    <property type="match status" value="1"/>
</dbReference>
<dbReference type="InterPro" id="IPR037294">
    <property type="entry name" value="ABC_BtuC-like"/>
</dbReference>
<dbReference type="Pfam" id="PF01032">
    <property type="entry name" value="FecCD"/>
    <property type="match status" value="1"/>
</dbReference>
<feature type="transmembrane region" description="Helical" evidence="8">
    <location>
        <begin position="50"/>
        <end position="67"/>
    </location>
</feature>
<organism evidence="9 10">
    <name type="scientific">Psychromonas marina</name>
    <dbReference type="NCBI Taxonomy" id="88364"/>
    <lineage>
        <taxon>Bacteria</taxon>
        <taxon>Pseudomonadati</taxon>
        <taxon>Pseudomonadota</taxon>
        <taxon>Gammaproteobacteria</taxon>
        <taxon>Alteromonadales</taxon>
        <taxon>Psychromonadaceae</taxon>
        <taxon>Psychromonas</taxon>
    </lineage>
</organism>
<feature type="transmembrane region" description="Helical" evidence="8">
    <location>
        <begin position="138"/>
        <end position="163"/>
    </location>
</feature>
<dbReference type="EMBL" id="BSPQ01000004">
    <property type="protein sequence ID" value="GLS90395.1"/>
    <property type="molecule type" value="Genomic_DNA"/>
</dbReference>
<proteinExistence type="inferred from homology"/>
<reference evidence="10" key="1">
    <citation type="journal article" date="2019" name="Int. J. Syst. Evol. Microbiol.">
        <title>The Global Catalogue of Microorganisms (GCM) 10K type strain sequencing project: providing services to taxonomists for standard genome sequencing and annotation.</title>
        <authorList>
            <consortium name="The Broad Institute Genomics Platform"/>
            <consortium name="The Broad Institute Genome Sequencing Center for Infectious Disease"/>
            <person name="Wu L."/>
            <person name="Ma J."/>
        </authorList>
    </citation>
    <scope>NUCLEOTIDE SEQUENCE [LARGE SCALE GENOMIC DNA]</scope>
    <source>
        <strain evidence="10">NBRC 103166</strain>
    </source>
</reference>
<evidence type="ECO:0000256" key="1">
    <source>
        <dbReference type="ARBA" id="ARBA00004651"/>
    </source>
</evidence>
<keyword evidence="5 8" id="KW-0812">Transmembrane</keyword>
<evidence type="ECO:0000313" key="10">
    <source>
        <dbReference type="Proteomes" id="UP001157353"/>
    </source>
</evidence>
<keyword evidence="4" id="KW-1003">Cell membrane</keyword>
<evidence type="ECO:0000256" key="7">
    <source>
        <dbReference type="ARBA" id="ARBA00023136"/>
    </source>
</evidence>
<evidence type="ECO:0000256" key="8">
    <source>
        <dbReference type="SAM" id="Phobius"/>
    </source>
</evidence>
<dbReference type="PANTHER" id="PTHR30472:SF19">
    <property type="entry name" value="PETROBACTIN IMPORT SYSTEM PERMEASE PROTEIN YCLO"/>
    <property type="match status" value="1"/>
</dbReference>
<dbReference type="InterPro" id="IPR000522">
    <property type="entry name" value="ABC_transptr_permease_BtuC"/>
</dbReference>
<gene>
    <name evidence="9" type="ORF">GCM10007916_14620</name>
</gene>
<accession>A0ABQ6DZI4</accession>
<keyword evidence="7 8" id="KW-0472">Membrane</keyword>
<evidence type="ECO:0000256" key="3">
    <source>
        <dbReference type="ARBA" id="ARBA00022448"/>
    </source>
</evidence>
<sequence>MLNALKGKLADRLKIILLSVAAIIIIALFIGQGLNADNYSFFLSLRVPKILAIVLAAIAISVSSLVFQTITNNRILTPSILGFDSLYVMIQVIIVVAFGSMSMWFSDPIVNFLLSTLIMIGFSLLLFGLYFKRKNSNVFTLLLIGIVCGSLFSSVTSFFTMLIDPNEFAVLQNSMFASFNNVNSDLVYWSIIPLAICFLYLYRISNTLDVLWLGADNAKSLGVDTQKLTIRVMLVLTIMIAVSTALVGPVLFFGLIVVSLTREMFNRYQHRFLMLACSLLSVVLLVGGQFLIEKVFSFDTTISVIINFAGGSYFLYLLMRNKLS</sequence>
<keyword evidence="10" id="KW-1185">Reference proteome</keyword>
<dbReference type="Proteomes" id="UP001157353">
    <property type="component" value="Unassembled WGS sequence"/>
</dbReference>
<evidence type="ECO:0000313" key="9">
    <source>
        <dbReference type="EMBL" id="GLS90395.1"/>
    </source>
</evidence>
<feature type="transmembrane region" description="Helical" evidence="8">
    <location>
        <begin position="12"/>
        <end position="30"/>
    </location>
</feature>
<keyword evidence="3" id="KW-0813">Transport</keyword>
<dbReference type="Gene3D" id="1.10.3470.10">
    <property type="entry name" value="ABC transporter involved in vitamin B12 uptake, BtuC"/>
    <property type="match status" value="1"/>
</dbReference>
<comment type="caution">
    <text evidence="9">The sequence shown here is derived from an EMBL/GenBank/DDBJ whole genome shotgun (WGS) entry which is preliminary data.</text>
</comment>
<comment type="similarity">
    <text evidence="2">Belongs to the binding-protein-dependent transport system permease family. FecCD subfamily.</text>
</comment>
<evidence type="ECO:0000256" key="6">
    <source>
        <dbReference type="ARBA" id="ARBA00022989"/>
    </source>
</evidence>
<dbReference type="SUPFAM" id="SSF81345">
    <property type="entry name" value="ABC transporter involved in vitamin B12 uptake, BtuC"/>
    <property type="match status" value="1"/>
</dbReference>
<feature type="transmembrane region" description="Helical" evidence="8">
    <location>
        <begin position="87"/>
        <end position="106"/>
    </location>
</feature>
<protein>
    <submittedName>
        <fullName evidence="9">ABC transporter permease</fullName>
    </submittedName>
</protein>
<dbReference type="CDD" id="cd06550">
    <property type="entry name" value="TM_ABC_iron-siderophores_like"/>
    <property type="match status" value="1"/>
</dbReference>
<evidence type="ECO:0000256" key="2">
    <source>
        <dbReference type="ARBA" id="ARBA00007935"/>
    </source>
</evidence>
<dbReference type="RefSeq" id="WP_284203524.1">
    <property type="nucleotide sequence ID" value="NZ_BSPQ01000004.1"/>
</dbReference>
<feature type="transmembrane region" description="Helical" evidence="8">
    <location>
        <begin position="112"/>
        <end position="131"/>
    </location>
</feature>
<comment type="subcellular location">
    <subcellularLocation>
        <location evidence="1">Cell membrane</location>
        <topology evidence="1">Multi-pass membrane protein</topology>
    </subcellularLocation>
</comment>